<dbReference type="AlphaFoldDB" id="A0A6I4SZV9"/>
<keyword evidence="2" id="KW-1185">Reference proteome</keyword>
<name>A0A6I4SZV9_9SPHN</name>
<dbReference type="Proteomes" id="UP000433652">
    <property type="component" value="Unassembled WGS sequence"/>
</dbReference>
<evidence type="ECO:0000313" key="1">
    <source>
        <dbReference type="EMBL" id="MXO59862.1"/>
    </source>
</evidence>
<dbReference type="EMBL" id="WTYM01000041">
    <property type="protein sequence ID" value="MXO59862.1"/>
    <property type="molecule type" value="Genomic_DNA"/>
</dbReference>
<reference evidence="1 2" key="1">
    <citation type="submission" date="2019-12" db="EMBL/GenBank/DDBJ databases">
        <title>Genomic-based taxomic classification of the family Erythrobacteraceae.</title>
        <authorList>
            <person name="Xu L."/>
        </authorList>
    </citation>
    <scope>NUCLEOTIDE SEQUENCE [LARGE SCALE GENOMIC DNA]</scope>
    <source>
        <strain evidence="1 2">MCCC 1K01500</strain>
    </source>
</reference>
<comment type="caution">
    <text evidence="1">The sequence shown here is derived from an EMBL/GenBank/DDBJ whole genome shotgun (WGS) entry which is preliminary data.</text>
</comment>
<proteinExistence type="predicted"/>
<organism evidence="1 2">
    <name type="scientific">Croceibacterium salegens</name>
    <dbReference type="NCBI Taxonomy" id="1737568"/>
    <lineage>
        <taxon>Bacteria</taxon>
        <taxon>Pseudomonadati</taxon>
        <taxon>Pseudomonadota</taxon>
        <taxon>Alphaproteobacteria</taxon>
        <taxon>Sphingomonadales</taxon>
        <taxon>Erythrobacteraceae</taxon>
        <taxon>Croceibacterium</taxon>
    </lineage>
</organism>
<dbReference type="OrthoDB" id="8479273at2"/>
<protein>
    <submittedName>
        <fullName evidence="1">Uncharacterized protein</fullName>
    </submittedName>
</protein>
<evidence type="ECO:0000313" key="2">
    <source>
        <dbReference type="Proteomes" id="UP000433652"/>
    </source>
</evidence>
<gene>
    <name evidence="1" type="ORF">GRI89_09955</name>
</gene>
<sequence length="258" mass="27217">MSRRYRVKVGNKRSSGRTGGIAATVALASLVLAGIPTAGWALDSLGGKSGRSASANLPFTPASVDPRVARLVGANGSAARLLRFTPAGLAERPNRSVTVAVRIDEDAAHAIQVRSAIDSAKDQLASAPAVRIAPTRYNLGISRGYQSFAQPSVIDKKLSAESIPDLATFRPSPGARPDESRFEPRIALEAEEKTGSLPLTRDSIGAQSVAVGGSYRLTRNLDVTAGVRYEQDRNSLAPLADAKQTDSQAVYVGTQFKF</sequence>
<accession>A0A6I4SZV9</accession>